<dbReference type="SMART" id="SM00387">
    <property type="entry name" value="HATPase_c"/>
    <property type="match status" value="1"/>
</dbReference>
<evidence type="ECO:0000313" key="17">
    <source>
        <dbReference type="EMBL" id="WAM34638.1"/>
    </source>
</evidence>
<evidence type="ECO:0000256" key="7">
    <source>
        <dbReference type="ARBA" id="ARBA00022692"/>
    </source>
</evidence>
<evidence type="ECO:0000259" key="16">
    <source>
        <dbReference type="PROSITE" id="PS50885"/>
    </source>
</evidence>
<gene>
    <name evidence="17" type="ORF">OTK00_000857</name>
</gene>
<feature type="transmembrane region" description="Helical" evidence="14">
    <location>
        <begin position="7"/>
        <end position="30"/>
    </location>
</feature>
<dbReference type="Gene3D" id="3.30.565.10">
    <property type="entry name" value="Histidine kinase-like ATPase, C-terminal domain"/>
    <property type="match status" value="1"/>
</dbReference>
<dbReference type="SMART" id="SM00304">
    <property type="entry name" value="HAMP"/>
    <property type="match status" value="1"/>
</dbReference>
<evidence type="ECO:0000256" key="12">
    <source>
        <dbReference type="ARBA" id="ARBA00023012"/>
    </source>
</evidence>
<dbReference type="CDD" id="cd06225">
    <property type="entry name" value="HAMP"/>
    <property type="match status" value="1"/>
</dbReference>
<dbReference type="Pfam" id="PF00672">
    <property type="entry name" value="HAMP"/>
    <property type="match status" value="1"/>
</dbReference>
<dbReference type="CDD" id="cd00082">
    <property type="entry name" value="HisKA"/>
    <property type="match status" value="1"/>
</dbReference>
<evidence type="ECO:0000256" key="9">
    <source>
        <dbReference type="ARBA" id="ARBA00022777"/>
    </source>
</evidence>
<dbReference type="Gene3D" id="6.10.340.10">
    <property type="match status" value="1"/>
</dbReference>
<feature type="domain" description="Histidine kinase" evidence="15">
    <location>
        <begin position="245"/>
        <end position="453"/>
    </location>
</feature>
<evidence type="ECO:0000256" key="2">
    <source>
        <dbReference type="ARBA" id="ARBA00004651"/>
    </source>
</evidence>
<dbReference type="InterPro" id="IPR005467">
    <property type="entry name" value="His_kinase_dom"/>
</dbReference>
<dbReference type="CDD" id="cd00075">
    <property type="entry name" value="HATPase"/>
    <property type="match status" value="1"/>
</dbReference>
<evidence type="ECO:0000256" key="5">
    <source>
        <dbReference type="ARBA" id="ARBA00022553"/>
    </source>
</evidence>
<sequence length="455" mass="53074">MKIRLKIYLSYLAIIVFIFVTFTIIFYASFKNNIIEQVKTDNLKFARLFESFFVFQDGSARDLKNFELQFEAIDYKLFQDYITVINKDGSIEYTNKNLTVEARVKVMSFFEENKDLDHSFKIGELDGKPYLFTLYRSKSSSHFYVLIISNLERISIFQKRFFTLIFQIVIFTCFVAAIIGIFMSKRMIQGLLKLKEGIEQASSLNFSRKVEVYTKDEIGMIAHEFNKLIEKIDKYNKMQIEFLQNISHELKTPLTSIRGYAEMIKFGLNSQEKLEYATQRIIEHVDRLKYLINQIIDLTKIESLESYFIFEKANIEDIIFDAILSNEGFALSKNIEIIYEPKAKTEIICDKDKLKEAFSNLISNCIRYAKSKVVINVICQKEFFEITVEDDGEGFKDEEVDRIFEKFYKGRRGESGLGLSIAKAIIQKHGFSLEAENKYSGGARFIIKGKICKEQ</sequence>
<keyword evidence="7 14" id="KW-0812">Transmembrane</keyword>
<dbReference type="PANTHER" id="PTHR45528">
    <property type="entry name" value="SENSOR HISTIDINE KINASE CPXA"/>
    <property type="match status" value="1"/>
</dbReference>
<accession>A0ABY7BP84</accession>
<dbReference type="PRINTS" id="PR00344">
    <property type="entry name" value="BCTRLSENSOR"/>
</dbReference>
<keyword evidence="12" id="KW-0902">Two-component regulatory system</keyword>
<dbReference type="PANTHER" id="PTHR45528:SF1">
    <property type="entry name" value="SENSOR HISTIDINE KINASE CPXA"/>
    <property type="match status" value="1"/>
</dbReference>
<dbReference type="Pfam" id="PF02518">
    <property type="entry name" value="HATPase_c"/>
    <property type="match status" value="1"/>
</dbReference>
<feature type="transmembrane region" description="Helical" evidence="14">
    <location>
        <begin position="161"/>
        <end position="183"/>
    </location>
</feature>
<dbReference type="SUPFAM" id="SSF158472">
    <property type="entry name" value="HAMP domain-like"/>
    <property type="match status" value="1"/>
</dbReference>
<dbReference type="InterPro" id="IPR036097">
    <property type="entry name" value="HisK_dim/P_sf"/>
</dbReference>
<keyword evidence="9 17" id="KW-0418">Kinase</keyword>
<evidence type="ECO:0000256" key="8">
    <source>
        <dbReference type="ARBA" id="ARBA00022741"/>
    </source>
</evidence>
<keyword evidence="4" id="KW-1003">Cell membrane</keyword>
<keyword evidence="18" id="KW-1185">Reference proteome</keyword>
<dbReference type="PROSITE" id="PS50885">
    <property type="entry name" value="HAMP"/>
    <property type="match status" value="1"/>
</dbReference>
<dbReference type="InterPro" id="IPR003594">
    <property type="entry name" value="HATPase_dom"/>
</dbReference>
<evidence type="ECO:0000256" key="13">
    <source>
        <dbReference type="ARBA" id="ARBA00023136"/>
    </source>
</evidence>
<keyword evidence="6" id="KW-0808">Transferase</keyword>
<evidence type="ECO:0000256" key="10">
    <source>
        <dbReference type="ARBA" id="ARBA00022840"/>
    </source>
</evidence>
<feature type="domain" description="HAMP" evidence="16">
    <location>
        <begin position="185"/>
        <end position="237"/>
    </location>
</feature>
<evidence type="ECO:0000313" key="18">
    <source>
        <dbReference type="Proteomes" id="UP001164909"/>
    </source>
</evidence>
<evidence type="ECO:0000259" key="15">
    <source>
        <dbReference type="PROSITE" id="PS50109"/>
    </source>
</evidence>
<keyword evidence="10" id="KW-0067">ATP-binding</keyword>
<dbReference type="PROSITE" id="PS50109">
    <property type="entry name" value="HIS_KIN"/>
    <property type="match status" value="1"/>
</dbReference>
<dbReference type="InterPro" id="IPR003661">
    <property type="entry name" value="HisK_dim/P_dom"/>
</dbReference>
<dbReference type="InterPro" id="IPR003660">
    <property type="entry name" value="HAMP_dom"/>
</dbReference>
<evidence type="ECO:0000256" key="6">
    <source>
        <dbReference type="ARBA" id="ARBA00022679"/>
    </source>
</evidence>
<dbReference type="InterPro" id="IPR050398">
    <property type="entry name" value="HssS/ArlS-like"/>
</dbReference>
<dbReference type="InterPro" id="IPR004358">
    <property type="entry name" value="Sig_transdc_His_kin-like_C"/>
</dbReference>
<evidence type="ECO:0000256" key="11">
    <source>
        <dbReference type="ARBA" id="ARBA00022989"/>
    </source>
</evidence>
<comment type="subcellular location">
    <subcellularLocation>
        <location evidence="2">Cell membrane</location>
        <topology evidence="2">Multi-pass membrane protein</topology>
    </subcellularLocation>
</comment>
<keyword evidence="5" id="KW-0597">Phosphoprotein</keyword>
<evidence type="ECO:0000256" key="1">
    <source>
        <dbReference type="ARBA" id="ARBA00000085"/>
    </source>
</evidence>
<dbReference type="InterPro" id="IPR036890">
    <property type="entry name" value="HATPase_C_sf"/>
</dbReference>
<dbReference type="SUPFAM" id="SSF55874">
    <property type="entry name" value="ATPase domain of HSP90 chaperone/DNA topoisomerase II/histidine kinase"/>
    <property type="match status" value="1"/>
</dbReference>
<dbReference type="Gene3D" id="1.10.287.130">
    <property type="match status" value="1"/>
</dbReference>
<evidence type="ECO:0000256" key="3">
    <source>
        <dbReference type="ARBA" id="ARBA00012438"/>
    </source>
</evidence>
<keyword evidence="8" id="KW-0547">Nucleotide-binding</keyword>
<dbReference type="SMART" id="SM00388">
    <property type="entry name" value="HisKA"/>
    <property type="match status" value="1"/>
</dbReference>
<dbReference type="EC" id="2.7.13.3" evidence="3"/>
<keyword evidence="13 14" id="KW-0472">Membrane</keyword>
<keyword evidence="11 14" id="KW-1133">Transmembrane helix</keyword>
<dbReference type="GO" id="GO:0016301">
    <property type="term" value="F:kinase activity"/>
    <property type="evidence" value="ECO:0007669"/>
    <property type="project" value="UniProtKB-KW"/>
</dbReference>
<evidence type="ECO:0000256" key="14">
    <source>
        <dbReference type="SAM" id="Phobius"/>
    </source>
</evidence>
<name>A0ABY7BP84_9FIRM</name>
<dbReference type="Pfam" id="PF00512">
    <property type="entry name" value="HisKA"/>
    <property type="match status" value="1"/>
</dbReference>
<reference evidence="17" key="1">
    <citation type="submission" date="2022-12" db="EMBL/GenBank/DDBJ databases">
        <authorList>
            <person name="Bing R.G."/>
            <person name="Willard D.J."/>
            <person name="Manesh M.J.H."/>
            <person name="Laemthong T."/>
            <person name="Crosby J.R."/>
            <person name="Kelly R.M."/>
        </authorList>
    </citation>
    <scope>NUCLEOTIDE SEQUENCE</scope>
    <source>
        <strain evidence="17">DSM 8990</strain>
    </source>
</reference>
<proteinExistence type="predicted"/>
<protein>
    <recommendedName>
        <fullName evidence="3">histidine kinase</fullName>
        <ecNumber evidence="3">2.7.13.3</ecNumber>
    </recommendedName>
</protein>
<evidence type="ECO:0000256" key="4">
    <source>
        <dbReference type="ARBA" id="ARBA00022475"/>
    </source>
</evidence>
<dbReference type="Proteomes" id="UP001164909">
    <property type="component" value="Chromosome"/>
</dbReference>
<organism evidence="17 18">
    <name type="scientific">Caldicellulosiruptor morganii</name>
    <dbReference type="NCBI Taxonomy" id="1387555"/>
    <lineage>
        <taxon>Bacteria</taxon>
        <taxon>Bacillati</taxon>
        <taxon>Bacillota</taxon>
        <taxon>Bacillota incertae sedis</taxon>
        <taxon>Caldicellulosiruptorales</taxon>
        <taxon>Caldicellulosiruptoraceae</taxon>
        <taxon>Caldicellulosiruptor</taxon>
    </lineage>
</organism>
<dbReference type="RefSeq" id="WP_045169204.1">
    <property type="nucleotide sequence ID" value="NZ_CP113865.1"/>
</dbReference>
<comment type="catalytic activity">
    <reaction evidence="1">
        <text>ATP + protein L-histidine = ADP + protein N-phospho-L-histidine.</text>
        <dbReference type="EC" id="2.7.13.3"/>
    </reaction>
</comment>
<dbReference type="SUPFAM" id="SSF47384">
    <property type="entry name" value="Homodimeric domain of signal transducing histidine kinase"/>
    <property type="match status" value="1"/>
</dbReference>
<dbReference type="EMBL" id="CP113865">
    <property type="protein sequence ID" value="WAM34638.1"/>
    <property type="molecule type" value="Genomic_DNA"/>
</dbReference>